<sequence length="126" mass="14200">MNYVNRYLSCAPVPKKLLQLLGAVCILLASKLREMVPLTVEKLCIYTDYSVTAREVLDWETLVLQKLKWDLAAVIPNDFLDYVLCWIPLPQAGAGMVKRRAQTFMALCATGTVPTEVEVPFETHKV</sequence>
<dbReference type="Proteomes" id="UP000694421">
    <property type="component" value="Unplaced"/>
</dbReference>
<dbReference type="PANTHER" id="PTHR10177">
    <property type="entry name" value="CYCLINS"/>
    <property type="match status" value="1"/>
</dbReference>
<organism evidence="2 3">
    <name type="scientific">Salvator merianae</name>
    <name type="common">Argentine black and white tegu</name>
    <name type="synonym">Tupinambis merianae</name>
    <dbReference type="NCBI Taxonomy" id="96440"/>
    <lineage>
        <taxon>Eukaryota</taxon>
        <taxon>Metazoa</taxon>
        <taxon>Chordata</taxon>
        <taxon>Craniata</taxon>
        <taxon>Vertebrata</taxon>
        <taxon>Euteleostomi</taxon>
        <taxon>Lepidosauria</taxon>
        <taxon>Squamata</taxon>
        <taxon>Bifurcata</taxon>
        <taxon>Unidentata</taxon>
        <taxon>Episquamata</taxon>
        <taxon>Laterata</taxon>
        <taxon>Teiioidea</taxon>
        <taxon>Teiidae</taxon>
        <taxon>Salvator</taxon>
    </lineage>
</organism>
<dbReference type="Gene3D" id="1.10.472.10">
    <property type="entry name" value="Cyclin-like"/>
    <property type="match status" value="2"/>
</dbReference>
<evidence type="ECO:0000259" key="1">
    <source>
        <dbReference type="Pfam" id="PF00134"/>
    </source>
</evidence>
<accession>A0A8D0BZ59</accession>
<reference evidence="2" key="1">
    <citation type="submission" date="2025-08" db="UniProtKB">
        <authorList>
            <consortium name="Ensembl"/>
        </authorList>
    </citation>
    <scope>IDENTIFICATION</scope>
</reference>
<dbReference type="GeneTree" id="ENSGT00940000160743"/>
<name>A0A8D0BZ59_SALMN</name>
<reference evidence="2" key="2">
    <citation type="submission" date="2025-09" db="UniProtKB">
        <authorList>
            <consortium name="Ensembl"/>
        </authorList>
    </citation>
    <scope>IDENTIFICATION</scope>
</reference>
<dbReference type="InterPro" id="IPR036915">
    <property type="entry name" value="Cyclin-like_sf"/>
</dbReference>
<dbReference type="Pfam" id="PF00134">
    <property type="entry name" value="Cyclin_N"/>
    <property type="match status" value="1"/>
</dbReference>
<dbReference type="InterPro" id="IPR039361">
    <property type="entry name" value="Cyclin"/>
</dbReference>
<dbReference type="Ensembl" id="ENSSMRT00000017046.1">
    <property type="protein sequence ID" value="ENSSMRP00000014640.1"/>
    <property type="gene ID" value="ENSSMRG00000011395.1"/>
</dbReference>
<dbReference type="InterPro" id="IPR006671">
    <property type="entry name" value="Cyclin_N"/>
</dbReference>
<keyword evidence="3" id="KW-1185">Reference proteome</keyword>
<dbReference type="SUPFAM" id="SSF47954">
    <property type="entry name" value="Cyclin-like"/>
    <property type="match status" value="1"/>
</dbReference>
<evidence type="ECO:0000313" key="2">
    <source>
        <dbReference type="Ensembl" id="ENSSMRP00000014640.1"/>
    </source>
</evidence>
<evidence type="ECO:0000313" key="3">
    <source>
        <dbReference type="Proteomes" id="UP000694421"/>
    </source>
</evidence>
<dbReference type="AlphaFoldDB" id="A0A8D0BZ59"/>
<feature type="domain" description="Cyclin N-terminal" evidence="1">
    <location>
        <begin position="1"/>
        <end position="71"/>
    </location>
</feature>
<dbReference type="OMA" id="VKTHTHA"/>
<dbReference type="FunFam" id="1.10.472.10:FF:000096">
    <property type="entry name" value="G1/S-specific cyclin-D3 isoform X2"/>
    <property type="match status" value="1"/>
</dbReference>
<proteinExistence type="predicted"/>
<protein>
    <submittedName>
        <fullName evidence="2">Cyclin D3</fullName>
    </submittedName>
</protein>
<gene>
    <name evidence="2" type="primary">CCND3</name>
</gene>